<dbReference type="PROSITE" id="PS00171">
    <property type="entry name" value="TIM_1"/>
    <property type="match status" value="1"/>
</dbReference>
<comment type="pathway">
    <text evidence="4">Carbohydrate degradation; glycolysis; D-glyceraldehyde 3-phosphate from glycerone phosphate: step 1/1.</text>
</comment>
<dbReference type="InterPro" id="IPR020861">
    <property type="entry name" value="Triosephosphate_isomerase_AS"/>
</dbReference>
<dbReference type="CDD" id="cd00311">
    <property type="entry name" value="TIM"/>
    <property type="match status" value="1"/>
</dbReference>
<evidence type="ECO:0000256" key="2">
    <source>
        <dbReference type="ARBA" id="ARBA00004939"/>
    </source>
</evidence>
<sequence>MAVKRPWIGTSWKMNKTRAEAEAFARALAASKVASTRKVLPFVIPPFTAIAGVAEILSGTAVRVGAQNMHWAEAGAWTGEISAPMIKDAGATMVELGHSERRIHFGETDETVALKVKAALAHGLLALVCVGDTRAEFEAGATASALARQVEAVFSVTEPSQLSRVVIAYEPVWSIGEGGVPADPDFADEQHALIKKQAVARYGMPIDVVYGGSVNPANCRELAARPSIDGLFIGRSAWDVQGYVGIVESVCESLPGA</sequence>
<dbReference type="InterPro" id="IPR000652">
    <property type="entry name" value="Triosephosphate_isomerase"/>
</dbReference>
<dbReference type="NCBIfam" id="TIGR00419">
    <property type="entry name" value="tim"/>
    <property type="match status" value="1"/>
</dbReference>
<keyword evidence="4" id="KW-0963">Cytoplasm</keyword>
<evidence type="ECO:0000313" key="6">
    <source>
        <dbReference type="Proteomes" id="UP001237448"/>
    </source>
</evidence>
<dbReference type="NCBIfam" id="NF000722">
    <property type="entry name" value="PRK00042.2-1"/>
    <property type="match status" value="1"/>
</dbReference>
<evidence type="ECO:0000256" key="3">
    <source>
        <dbReference type="ARBA" id="ARBA00023235"/>
    </source>
</evidence>
<comment type="catalytic activity">
    <reaction evidence="4">
        <text>D-glyceraldehyde 3-phosphate = dihydroxyacetone phosphate</text>
        <dbReference type="Rhea" id="RHEA:18585"/>
        <dbReference type="ChEBI" id="CHEBI:57642"/>
        <dbReference type="ChEBI" id="CHEBI:59776"/>
        <dbReference type="EC" id="5.3.1.1"/>
    </reaction>
</comment>
<protein>
    <recommendedName>
        <fullName evidence="4">Triosephosphate isomerase</fullName>
        <ecNumber evidence="4">5.3.1.1</ecNumber>
    </recommendedName>
</protein>
<name>A0ABU0FMC5_9HYPH</name>
<dbReference type="PROSITE" id="PS51440">
    <property type="entry name" value="TIM_2"/>
    <property type="match status" value="1"/>
</dbReference>
<keyword evidence="4" id="KW-0312">Gluconeogenesis</keyword>
<gene>
    <name evidence="5" type="ORF">J3R73_005453</name>
</gene>
<dbReference type="EMBL" id="JAUSVK010000001">
    <property type="protein sequence ID" value="MDQ0395661.1"/>
    <property type="molecule type" value="Genomic_DNA"/>
</dbReference>
<dbReference type="InterPro" id="IPR035990">
    <property type="entry name" value="TIM_sf"/>
</dbReference>
<accession>A0ABU0FMC5</accession>
<keyword evidence="4" id="KW-0324">Glycolysis</keyword>
<evidence type="ECO:0000256" key="4">
    <source>
        <dbReference type="RuleBase" id="RU363013"/>
    </source>
</evidence>
<dbReference type="PANTHER" id="PTHR21139">
    <property type="entry name" value="TRIOSEPHOSPHATE ISOMERASE"/>
    <property type="match status" value="1"/>
</dbReference>
<evidence type="ECO:0000313" key="5">
    <source>
        <dbReference type="EMBL" id="MDQ0395661.1"/>
    </source>
</evidence>
<comment type="pathway">
    <text evidence="4">Carbohydrate biosynthesis; gluconeogenesis.</text>
</comment>
<evidence type="ECO:0000256" key="1">
    <source>
        <dbReference type="ARBA" id="ARBA00000148"/>
    </source>
</evidence>
<dbReference type="Gene3D" id="3.20.20.70">
    <property type="entry name" value="Aldolase class I"/>
    <property type="match status" value="1"/>
</dbReference>
<dbReference type="EC" id="5.3.1.1" evidence="4"/>
<keyword evidence="6" id="KW-1185">Reference proteome</keyword>
<comment type="pathway">
    <text evidence="2">Carbohydrate metabolism; erythritol degradation.</text>
</comment>
<proteinExistence type="inferred from homology"/>
<dbReference type="SUPFAM" id="SSF51351">
    <property type="entry name" value="Triosephosphate isomerase (TIM)"/>
    <property type="match status" value="1"/>
</dbReference>
<comment type="subcellular location">
    <subcellularLocation>
        <location evidence="4">Cytoplasm</location>
    </subcellularLocation>
</comment>
<reference evidence="5 6" key="1">
    <citation type="submission" date="2023-07" db="EMBL/GenBank/DDBJ databases">
        <title>Genomic Encyclopedia of Type Strains, Phase IV (KMG-IV): sequencing the most valuable type-strain genomes for metagenomic binning, comparative biology and taxonomic classification.</title>
        <authorList>
            <person name="Goeker M."/>
        </authorList>
    </citation>
    <scope>NUCLEOTIDE SEQUENCE [LARGE SCALE GENOMIC DNA]</scope>
    <source>
        <strain evidence="5 6">DSM 5896</strain>
    </source>
</reference>
<dbReference type="Pfam" id="PF00121">
    <property type="entry name" value="TIM"/>
    <property type="match status" value="1"/>
</dbReference>
<dbReference type="InterPro" id="IPR013785">
    <property type="entry name" value="Aldolase_TIM"/>
</dbReference>
<dbReference type="GO" id="GO:0004807">
    <property type="term" value="F:triose-phosphate isomerase activity"/>
    <property type="evidence" value="ECO:0007669"/>
    <property type="project" value="UniProtKB-EC"/>
</dbReference>
<comment type="similarity">
    <text evidence="4">Belongs to the triosephosphate isomerase family.</text>
</comment>
<dbReference type="PANTHER" id="PTHR21139:SF2">
    <property type="entry name" value="TRIOSEPHOSPHATE ISOMERASE"/>
    <property type="match status" value="1"/>
</dbReference>
<organism evidence="5 6">
    <name type="scientific">Labrys monachus</name>
    <dbReference type="NCBI Taxonomy" id="217067"/>
    <lineage>
        <taxon>Bacteria</taxon>
        <taxon>Pseudomonadati</taxon>
        <taxon>Pseudomonadota</taxon>
        <taxon>Alphaproteobacteria</taxon>
        <taxon>Hyphomicrobiales</taxon>
        <taxon>Xanthobacteraceae</taxon>
        <taxon>Labrys</taxon>
    </lineage>
</organism>
<comment type="catalytic activity">
    <reaction evidence="1">
        <text>L-erythrulose 1-phosphate = D-erythrulose 4-phosphate</text>
        <dbReference type="Rhea" id="RHEA:49588"/>
        <dbReference type="ChEBI" id="CHEBI:58002"/>
        <dbReference type="ChEBI" id="CHEBI:90796"/>
        <dbReference type="EC" id="5.3.1.33"/>
    </reaction>
</comment>
<keyword evidence="3 4" id="KW-0413">Isomerase</keyword>
<comment type="caution">
    <text evidence="5">The sequence shown here is derived from an EMBL/GenBank/DDBJ whole genome shotgun (WGS) entry which is preliminary data.</text>
</comment>
<dbReference type="Proteomes" id="UP001237448">
    <property type="component" value="Unassembled WGS sequence"/>
</dbReference>
<comment type="subunit">
    <text evidence="4">Homodimer.</text>
</comment>